<keyword evidence="4 8" id="KW-0812">Transmembrane</keyword>
<reference evidence="11 12" key="1">
    <citation type="submission" date="2024-01" db="EMBL/GenBank/DDBJ databases">
        <authorList>
            <consortium name="Genoscope - CEA"/>
            <person name="William W."/>
        </authorList>
    </citation>
    <scope>NUCLEOTIDE SEQUENCE [LARGE SCALE GENOMIC DNA]</scope>
    <source>
        <strain evidence="11 12">29B2s-10</strain>
    </source>
</reference>
<comment type="function">
    <text evidence="8">Subunit of the oligosaccharyl transferase (OST) complex that catalyzes the initial transfer of a defined glycan (Glc(3)Man(9)GlcNAc(2) in eukaryotes) from the lipid carrier dolichol-pyrophosphate to an asparagine residue within an Asn-X-Ser/Thr consensus motif in nascent polypeptide chains, the first step in protein N-glycosylation. N-glycosylation occurs cotranslationally and the complex associates with the Sec61 complex at the channel-forming translocon complex that mediates protein translocation across the endoplasmic reticulum (ER).</text>
</comment>
<feature type="chain" id="PRO_5044949436" description="Dolichyl-diphosphooligosaccharide--protein glycosyltransferase subunit WBP1" evidence="8">
    <location>
        <begin position="25"/>
        <end position="438"/>
    </location>
</feature>
<accession>A0ABP0E7U8</accession>
<evidence type="ECO:0000259" key="10">
    <source>
        <dbReference type="Pfam" id="PF23358"/>
    </source>
</evidence>
<comment type="subunit">
    <text evidence="8">Component of the oligosaccharyltransferase (OST) complex.</text>
</comment>
<comment type="pathway">
    <text evidence="2 8">Protein modification; protein glycosylation.</text>
</comment>
<keyword evidence="5 8" id="KW-0256">Endoplasmic reticulum</keyword>
<dbReference type="InterPro" id="IPR005013">
    <property type="entry name" value="DDOST_48_kDa_subunit"/>
</dbReference>
<organism evidence="11 12">
    <name type="scientific">[Candida] anglica</name>
    <dbReference type="NCBI Taxonomy" id="148631"/>
    <lineage>
        <taxon>Eukaryota</taxon>
        <taxon>Fungi</taxon>
        <taxon>Dikarya</taxon>
        <taxon>Ascomycota</taxon>
        <taxon>Saccharomycotina</taxon>
        <taxon>Pichiomycetes</taxon>
        <taxon>Debaryomycetaceae</taxon>
        <taxon>Kurtzmaniella</taxon>
    </lineage>
</organism>
<protein>
    <recommendedName>
        <fullName evidence="8">Dolichyl-diphosphooligosaccharide--protein glycosyltransferase subunit WBP1</fullName>
        <shortName evidence="8">Oligosaccharyl transferase subunit WBP1</shortName>
    </recommendedName>
</protein>
<evidence type="ECO:0000313" key="11">
    <source>
        <dbReference type="EMBL" id="CAK7897285.1"/>
    </source>
</evidence>
<comment type="subcellular location">
    <subcellularLocation>
        <location evidence="8">Endoplasmic reticulum membrane</location>
        <topology evidence="8">Single-pass type I membrane protein</topology>
    </subcellularLocation>
    <subcellularLocation>
        <location evidence="1">Membrane</location>
        <topology evidence="1">Single-pass type I membrane protein</topology>
    </subcellularLocation>
</comment>
<feature type="domain" description="OST48 N-terminal" evidence="9">
    <location>
        <begin position="30"/>
        <end position="261"/>
    </location>
</feature>
<evidence type="ECO:0000256" key="7">
    <source>
        <dbReference type="ARBA" id="ARBA00023136"/>
    </source>
</evidence>
<dbReference type="Pfam" id="PF23358">
    <property type="entry name" value="OST48_MD"/>
    <property type="match status" value="1"/>
</dbReference>
<feature type="domain" description="OST48 middle" evidence="10">
    <location>
        <begin position="272"/>
        <end position="427"/>
    </location>
</feature>
<keyword evidence="8" id="KW-0732">Signal</keyword>
<evidence type="ECO:0000256" key="8">
    <source>
        <dbReference type="RuleBase" id="RU361142"/>
    </source>
</evidence>
<dbReference type="InterPro" id="IPR055457">
    <property type="entry name" value="OST48_N"/>
</dbReference>
<sequence>MKSWFSSSVCALTTLATLVANVAAFSADGLVVYDPLVSDFSDNTTSTNITPDIATLISTLRDDLDINLHFKAYTDESLDLFVAGEPLYEHLVLLPSSKKAMHKATFNQHSLMSFINGNGNVLAVGGRDAVLPDDVRSFLNEVGIYPSPKGYRLTDHFNEHLTEDSFVNERILPKINNLSYDGAAALISNSENLFPLVRASATSFTAEDPASAPHISQDKTWTFGQQGYLAVSLQGLNNARLSWVGSSSLISPSLLSWTFQKKNVLKLQFATHHKADEPEFPNTTLYRFKDEVTYTIGVSELIDGNWAPYEVASAEDAIQLSFKMLDPYQRINLTPLGPAASTPDGALDSFVYSTTFTLPDQHGMFTFDLDYKRSGLTFLEDKKIVAVRHLANDEYKRSWDIPNSWVYIASSTLVVAAWLLFVFNFISIGNVDTKKKNA</sequence>
<dbReference type="PANTHER" id="PTHR10830">
    <property type="entry name" value="DOLICHYL-DIPHOSPHOOLIGOSACCHARIDE--PROTEIN GLYCOSYLTRANSFERASE 48 KDA SUBUNIT"/>
    <property type="match status" value="1"/>
</dbReference>
<dbReference type="EMBL" id="OZ004254">
    <property type="protein sequence ID" value="CAK7897285.1"/>
    <property type="molecule type" value="Genomic_DNA"/>
</dbReference>
<gene>
    <name evidence="11" type="primary">WBP1</name>
    <name evidence="11" type="ORF">CAAN4_B09076</name>
</gene>
<feature type="transmembrane region" description="Helical" evidence="8">
    <location>
        <begin position="405"/>
        <end position="426"/>
    </location>
</feature>
<evidence type="ECO:0000313" key="12">
    <source>
        <dbReference type="Proteomes" id="UP001497600"/>
    </source>
</evidence>
<evidence type="ECO:0000256" key="2">
    <source>
        <dbReference type="ARBA" id="ARBA00004922"/>
    </source>
</evidence>
<evidence type="ECO:0000256" key="1">
    <source>
        <dbReference type="ARBA" id="ARBA00004479"/>
    </source>
</evidence>
<name>A0ABP0E7U8_9ASCO</name>
<dbReference type="InterPro" id="IPR055459">
    <property type="entry name" value="OST48_MD"/>
</dbReference>
<dbReference type="Proteomes" id="UP001497600">
    <property type="component" value="Chromosome B"/>
</dbReference>
<dbReference type="PANTHER" id="PTHR10830:SF0">
    <property type="entry name" value="DOLICHYL-DIPHOSPHOOLIGOSACCHARIDE--PROTEIN GLYCOSYLTRANSFERASE 48 KDA SUBUNIT"/>
    <property type="match status" value="1"/>
</dbReference>
<evidence type="ECO:0000256" key="4">
    <source>
        <dbReference type="ARBA" id="ARBA00022692"/>
    </source>
</evidence>
<dbReference type="Pfam" id="PF03345">
    <property type="entry name" value="OST48_N"/>
    <property type="match status" value="1"/>
</dbReference>
<comment type="similarity">
    <text evidence="3 8">Belongs to the DDOST 48 kDa subunit family.</text>
</comment>
<evidence type="ECO:0000256" key="5">
    <source>
        <dbReference type="ARBA" id="ARBA00022824"/>
    </source>
</evidence>
<evidence type="ECO:0000256" key="3">
    <source>
        <dbReference type="ARBA" id="ARBA00008743"/>
    </source>
</evidence>
<feature type="signal peptide" evidence="8">
    <location>
        <begin position="1"/>
        <end position="24"/>
    </location>
</feature>
<evidence type="ECO:0000259" key="9">
    <source>
        <dbReference type="Pfam" id="PF03345"/>
    </source>
</evidence>
<keyword evidence="12" id="KW-1185">Reference proteome</keyword>
<keyword evidence="6 8" id="KW-1133">Transmembrane helix</keyword>
<proteinExistence type="inferred from homology"/>
<evidence type="ECO:0000256" key="6">
    <source>
        <dbReference type="ARBA" id="ARBA00022989"/>
    </source>
</evidence>
<keyword evidence="7 8" id="KW-0472">Membrane</keyword>